<organism evidence="1 2">
    <name type="scientific">Phyllobacterium zundukense</name>
    <dbReference type="NCBI Taxonomy" id="1867719"/>
    <lineage>
        <taxon>Bacteria</taxon>
        <taxon>Pseudomonadati</taxon>
        <taxon>Pseudomonadota</taxon>
        <taxon>Alphaproteobacteria</taxon>
        <taxon>Hyphomicrobiales</taxon>
        <taxon>Phyllobacteriaceae</taxon>
        <taxon>Phyllobacterium</taxon>
    </lineage>
</organism>
<keyword evidence="2" id="KW-1185">Reference proteome</keyword>
<sequence>MRRLMLLRHAKSDRPEGVDDQERPLAKRGRRTSPLMGTYMAEKGLMPDLAIVSTARRAKETWKRARSAFKHDISRRKEPRIYDASAKAILDIIKETAPDVKALLLVGHNPGLQDLALRLIGKGSQSDLSRLHQKYPTAGLVVIDFDVKRWRDVSEGLGQLERFETPKSIGGIADLR</sequence>
<proteinExistence type="predicted"/>
<dbReference type="Proteomes" id="UP001061991">
    <property type="component" value="Plasmid p_unnamed1"/>
</dbReference>
<reference evidence="1" key="1">
    <citation type="submission" date="2022-09" db="EMBL/GenBank/DDBJ databases">
        <title>Interaction between co-microsymbionts with complementary sets of symbiotic genes in legume-rhizobium systems.</title>
        <authorList>
            <person name="Safronova V."/>
            <person name="Sazanova A."/>
            <person name="Afonin A."/>
            <person name="Chirak E."/>
        </authorList>
    </citation>
    <scope>NUCLEOTIDE SEQUENCE</scope>
    <source>
        <strain evidence="1">A18/3m</strain>
    </source>
</reference>
<geneLocation type="plasmid" evidence="1 2">
    <name>p_unnamed1</name>
</geneLocation>
<accession>A0ACD4CYP7</accession>
<name>A0ACD4CYP7_9HYPH</name>
<evidence type="ECO:0000313" key="2">
    <source>
        <dbReference type="Proteomes" id="UP001061991"/>
    </source>
</evidence>
<keyword evidence="1" id="KW-0614">Plasmid</keyword>
<protein>
    <submittedName>
        <fullName evidence="1">Histidine phosphatase family protein</fullName>
    </submittedName>
</protein>
<dbReference type="EMBL" id="CP104972">
    <property type="protein sequence ID" value="UXN58725.1"/>
    <property type="molecule type" value="Genomic_DNA"/>
</dbReference>
<evidence type="ECO:0000313" key="1">
    <source>
        <dbReference type="EMBL" id="UXN58725.1"/>
    </source>
</evidence>
<gene>
    <name evidence="1" type="ORF">N8E88_12215</name>
</gene>